<dbReference type="InterPro" id="IPR000917">
    <property type="entry name" value="Sulfatase_N"/>
</dbReference>
<dbReference type="SUPFAM" id="SSF53649">
    <property type="entry name" value="Alkaline phosphatase-like"/>
    <property type="match status" value="1"/>
</dbReference>
<dbReference type="InterPro" id="IPR024607">
    <property type="entry name" value="Sulfatase_CS"/>
</dbReference>
<dbReference type="PANTHER" id="PTHR42693:SF53">
    <property type="entry name" value="ENDO-4-O-SULFATASE"/>
    <property type="match status" value="1"/>
</dbReference>
<evidence type="ECO:0000256" key="3">
    <source>
        <dbReference type="ARBA" id="ARBA00022801"/>
    </source>
</evidence>
<evidence type="ECO:0000256" key="4">
    <source>
        <dbReference type="ARBA" id="ARBA00022837"/>
    </source>
</evidence>
<dbReference type="Gene3D" id="3.40.720.10">
    <property type="entry name" value="Alkaline Phosphatase, subunit A"/>
    <property type="match status" value="1"/>
</dbReference>
<dbReference type="InterPro" id="IPR050738">
    <property type="entry name" value="Sulfatase"/>
</dbReference>
<name>A0A4V0YZT1_KTERU</name>
<dbReference type="InterPro" id="IPR017850">
    <property type="entry name" value="Alkaline_phosphatase_core_sf"/>
</dbReference>
<dbReference type="Proteomes" id="UP000290365">
    <property type="component" value="Chromosome"/>
</dbReference>
<dbReference type="PANTHER" id="PTHR42693">
    <property type="entry name" value="ARYLSULFATASE FAMILY MEMBER"/>
    <property type="match status" value="1"/>
</dbReference>
<proteinExistence type="inferred from homology"/>
<evidence type="ECO:0000313" key="7">
    <source>
        <dbReference type="Proteomes" id="UP000290365"/>
    </source>
</evidence>
<sequence>MDAVQKERPNILYIHSHDTGRYVQPYGYAIPTPNIQRLAQEGVLFRKAFCAAPTCSPSRASLLTGQHPHSNGMLGLAHRGFALNDYTQHILHTLRQQAGYHSILIGEEHIAKDFTRIGYDTIVNVKDFHAETLAPTAVSVIRDGLPEPFFLSVGFFETHREFSGQTTQEDVNYTLPPAPLPDTPQARKDMAAFKASATLLDKGIGEIMHALEVKGLAENTLVICTTDHGIPFPLMKGNLTDHGIGVMLIMRGPGGFRGGKVSDALISQVDIFPTLCDLLAIDPPTWLQGRSFLPVVRGEVDTIHDAVFAEITFHAAYEPVRAARTERWKYIRRFDQQAGPVLPNCDDSPSKELLLQNGWQLHSRPVEQLYDLLFDPNEACNLADRLEYAPVLELMRARLINWMQETHDPLLKGAVSAPTGAELNSPDQLSAGSPTHFVSAAATSDVGIR</sequence>
<keyword evidence="7" id="KW-1185">Reference proteome</keyword>
<dbReference type="AlphaFoldDB" id="A0A4V0YZT1"/>
<evidence type="ECO:0000259" key="5">
    <source>
        <dbReference type="Pfam" id="PF00884"/>
    </source>
</evidence>
<evidence type="ECO:0000256" key="1">
    <source>
        <dbReference type="ARBA" id="ARBA00008779"/>
    </source>
</evidence>
<dbReference type="EMBL" id="CP035758">
    <property type="protein sequence ID" value="QBD80801.1"/>
    <property type="molecule type" value="Genomic_DNA"/>
</dbReference>
<dbReference type="KEGG" id="kbs:EPA93_34470"/>
<dbReference type="GO" id="GO:0004065">
    <property type="term" value="F:arylsulfatase activity"/>
    <property type="evidence" value="ECO:0007669"/>
    <property type="project" value="TreeGrafter"/>
</dbReference>
<gene>
    <name evidence="6" type="ORF">EPA93_34470</name>
</gene>
<dbReference type="Pfam" id="PF00884">
    <property type="entry name" value="Sulfatase"/>
    <property type="match status" value="1"/>
</dbReference>
<dbReference type="GO" id="GO:0046872">
    <property type="term" value="F:metal ion binding"/>
    <property type="evidence" value="ECO:0007669"/>
    <property type="project" value="UniProtKB-KW"/>
</dbReference>
<accession>A0A4V0YZT1</accession>
<dbReference type="OrthoDB" id="9762324at2"/>
<dbReference type="CDD" id="cd16027">
    <property type="entry name" value="SGSH"/>
    <property type="match status" value="1"/>
</dbReference>
<organism evidence="6 7">
    <name type="scientific">Ktedonosporobacter rubrisoli</name>
    <dbReference type="NCBI Taxonomy" id="2509675"/>
    <lineage>
        <taxon>Bacteria</taxon>
        <taxon>Bacillati</taxon>
        <taxon>Chloroflexota</taxon>
        <taxon>Ktedonobacteria</taxon>
        <taxon>Ktedonobacterales</taxon>
        <taxon>Ktedonosporobacteraceae</taxon>
        <taxon>Ktedonosporobacter</taxon>
    </lineage>
</organism>
<keyword evidence="3" id="KW-0378">Hydrolase</keyword>
<keyword evidence="4" id="KW-0106">Calcium</keyword>
<comment type="similarity">
    <text evidence="1">Belongs to the sulfatase family.</text>
</comment>
<evidence type="ECO:0000313" key="6">
    <source>
        <dbReference type="EMBL" id="QBD80801.1"/>
    </source>
</evidence>
<feature type="domain" description="Sulfatase N-terminal" evidence="5">
    <location>
        <begin position="9"/>
        <end position="279"/>
    </location>
</feature>
<evidence type="ECO:0000256" key="2">
    <source>
        <dbReference type="ARBA" id="ARBA00022723"/>
    </source>
</evidence>
<protein>
    <submittedName>
        <fullName evidence="6">DUF1501 domain-containing protein</fullName>
    </submittedName>
</protein>
<keyword evidence="2" id="KW-0479">Metal-binding</keyword>
<reference evidence="6 7" key="1">
    <citation type="submission" date="2019-01" db="EMBL/GenBank/DDBJ databases">
        <title>Ktedonosporobacter rubrisoli SCAWS-G2.</title>
        <authorList>
            <person name="Huang Y."/>
            <person name="Yan B."/>
        </authorList>
    </citation>
    <scope>NUCLEOTIDE SEQUENCE [LARGE SCALE GENOMIC DNA]</scope>
    <source>
        <strain evidence="6 7">SCAWS-G2</strain>
    </source>
</reference>
<dbReference type="PROSITE" id="PS00523">
    <property type="entry name" value="SULFATASE_1"/>
    <property type="match status" value="1"/>
</dbReference>